<dbReference type="SUPFAM" id="SSF48371">
    <property type="entry name" value="ARM repeat"/>
    <property type="match status" value="1"/>
</dbReference>
<feature type="domain" description="Protein HGH1 C-terminal" evidence="4">
    <location>
        <begin position="263"/>
        <end position="331"/>
    </location>
</feature>
<evidence type="ECO:0000313" key="5">
    <source>
        <dbReference type="EMBL" id="KAA0184054.1"/>
    </source>
</evidence>
<organism evidence="5 6">
    <name type="scientific">Fasciolopsis buskii</name>
    <dbReference type="NCBI Taxonomy" id="27845"/>
    <lineage>
        <taxon>Eukaryota</taxon>
        <taxon>Metazoa</taxon>
        <taxon>Spiralia</taxon>
        <taxon>Lophotrochozoa</taxon>
        <taxon>Platyhelminthes</taxon>
        <taxon>Trematoda</taxon>
        <taxon>Digenea</taxon>
        <taxon>Plagiorchiida</taxon>
        <taxon>Echinostomata</taxon>
        <taxon>Echinostomatoidea</taxon>
        <taxon>Fasciolidae</taxon>
        <taxon>Fasciolopsis</taxon>
    </lineage>
</organism>
<comment type="caution">
    <text evidence="5">The sequence shown here is derived from an EMBL/GenBank/DDBJ whole genome shotgun (WGS) entry which is preliminary data.</text>
</comment>
<dbReference type="Pfam" id="PF04064">
    <property type="entry name" value="DUF384"/>
    <property type="match status" value="1"/>
</dbReference>
<evidence type="ECO:0000256" key="1">
    <source>
        <dbReference type="ARBA" id="ARBA00006712"/>
    </source>
</evidence>
<keyword evidence="6" id="KW-1185">Reference proteome</keyword>
<dbReference type="PANTHER" id="PTHR13387:SF9">
    <property type="entry name" value="PROTEIN HGH1 HOMOLOG"/>
    <property type="match status" value="1"/>
</dbReference>
<name>A0A8E0VCN0_9TREM</name>
<dbReference type="EMBL" id="LUCM01011381">
    <property type="protein sequence ID" value="KAA0184054.1"/>
    <property type="molecule type" value="Genomic_DNA"/>
</dbReference>
<accession>A0A8E0VCN0</accession>
<reference evidence="5" key="1">
    <citation type="submission" date="2019-05" db="EMBL/GenBank/DDBJ databases">
        <title>Annotation for the trematode Fasciolopsis buski.</title>
        <authorList>
            <person name="Choi Y.-J."/>
        </authorList>
    </citation>
    <scope>NUCLEOTIDE SEQUENCE</scope>
    <source>
        <strain evidence="5">HT</strain>
        <tissue evidence="5">Whole worm</tissue>
    </source>
</reference>
<dbReference type="InterPro" id="IPR011989">
    <property type="entry name" value="ARM-like"/>
</dbReference>
<protein>
    <recommendedName>
        <fullName evidence="2">Protein HGH1 homolog</fullName>
    </recommendedName>
</protein>
<comment type="similarity">
    <text evidence="1">Belongs to the HGH1 family.</text>
</comment>
<dbReference type="OrthoDB" id="338814at2759"/>
<dbReference type="Proteomes" id="UP000728185">
    <property type="component" value="Unassembled WGS sequence"/>
</dbReference>
<evidence type="ECO:0000259" key="3">
    <source>
        <dbReference type="Pfam" id="PF04063"/>
    </source>
</evidence>
<gene>
    <name evidence="5" type="ORF">FBUS_05941</name>
</gene>
<dbReference type="InterPro" id="IPR039717">
    <property type="entry name" value="Hgh1"/>
</dbReference>
<feature type="domain" description="Protein HGH1 N-terminal" evidence="3">
    <location>
        <begin position="142"/>
        <end position="243"/>
    </location>
</feature>
<dbReference type="PANTHER" id="PTHR13387">
    <property type="entry name" value="PROTEIN HGH1 HOMOLOG"/>
    <property type="match status" value="1"/>
</dbReference>
<evidence type="ECO:0000259" key="4">
    <source>
        <dbReference type="Pfam" id="PF04064"/>
    </source>
</evidence>
<dbReference type="AlphaFoldDB" id="A0A8E0VCN0"/>
<dbReference type="InterPro" id="IPR007205">
    <property type="entry name" value="Protein_HGH1_N"/>
</dbReference>
<dbReference type="Pfam" id="PF04063">
    <property type="entry name" value="DUF383"/>
    <property type="match status" value="1"/>
</dbReference>
<dbReference type="InterPro" id="IPR007206">
    <property type="entry name" value="Protein_HGH1_C"/>
</dbReference>
<evidence type="ECO:0000313" key="6">
    <source>
        <dbReference type="Proteomes" id="UP000728185"/>
    </source>
</evidence>
<evidence type="ECO:0000256" key="2">
    <source>
        <dbReference type="ARBA" id="ARBA00014076"/>
    </source>
</evidence>
<dbReference type="InterPro" id="IPR016024">
    <property type="entry name" value="ARM-type_fold"/>
</dbReference>
<dbReference type="Gene3D" id="1.25.10.10">
    <property type="entry name" value="Leucine-rich Repeat Variant"/>
    <property type="match status" value="1"/>
</dbReference>
<proteinExistence type="inferred from homology"/>
<sequence>MSLTRLKAILQITSAKLDEKEDDDFVCDQMKYLIQCFNEHGATTAGYSDEHIQLAFKCLINLCSTSVRNQLLFDIFESHLTRVEFVERIKKLWLTSDKDDQTHRLAMDFLCNLSRDTYWSSSIVQDDPDGLLRFIFQSDSTLTHSLPLLLNLTSQTKIRQRLNTLARLRNRLIELLLRQAGQEVSQLVVGILKNCFFDDDYHLLWLAPQLRLLEGLLRPLCGPTDQIDDEDRKKLPVGLQQIVGRSLARRTESDELKQVICEALLQLCSTSDGRTRLRDCGTYFVLRELHKFENSRRQQFIVKHVSRSQSLNELVYLIEQVVDQLICQEEERDPDLVARSLRSINVDEETAAKLDRAKEEFICTC</sequence>